<evidence type="ECO:0000313" key="2">
    <source>
        <dbReference type="Proteomes" id="UP000827872"/>
    </source>
</evidence>
<comment type="caution">
    <text evidence="1">The sequence shown here is derived from an EMBL/GenBank/DDBJ whole genome shotgun (WGS) entry which is preliminary data.</text>
</comment>
<evidence type="ECO:0000313" key="1">
    <source>
        <dbReference type="EMBL" id="KAH8000682.1"/>
    </source>
</evidence>
<dbReference type="Proteomes" id="UP000827872">
    <property type="component" value="Linkage Group LG05"/>
</dbReference>
<reference evidence="1" key="1">
    <citation type="submission" date="2021-08" db="EMBL/GenBank/DDBJ databases">
        <title>The first chromosome-level gecko genome reveals the dynamic sex chromosomes of Neotropical dwarf geckos (Sphaerodactylidae: Sphaerodactylus).</title>
        <authorList>
            <person name="Pinto B.J."/>
            <person name="Keating S.E."/>
            <person name="Gamble T."/>
        </authorList>
    </citation>
    <scope>NUCLEOTIDE SEQUENCE</scope>
    <source>
        <strain evidence="1">TG3544</strain>
    </source>
</reference>
<dbReference type="EMBL" id="CM037618">
    <property type="protein sequence ID" value="KAH8000682.1"/>
    <property type="molecule type" value="Genomic_DNA"/>
</dbReference>
<gene>
    <name evidence="1" type="ORF">K3G42_027583</name>
</gene>
<name>A0ACB8F6F3_9SAUR</name>
<accession>A0ACB8F6F3</accession>
<keyword evidence="2" id="KW-1185">Reference proteome</keyword>
<proteinExistence type="predicted"/>
<sequence>MKAKVGKVSSMDSIRSNASDMIVESPSGHSPLPPASAPTARLPSYTQTCLELCQAALPVPPAIELTSSQTASASGVPSAYLPNAIPPTLEAFQRPWPQPARASLPAVPEPLPPPTCAANPSRRSASAQFADRGRPAALQPPSTVSETKQPWSLRKEDTVPPT</sequence>
<protein>
    <submittedName>
        <fullName evidence="1">Uncharacterized protein</fullName>
    </submittedName>
</protein>
<organism evidence="1 2">
    <name type="scientific">Sphaerodactylus townsendi</name>
    <dbReference type="NCBI Taxonomy" id="933632"/>
    <lineage>
        <taxon>Eukaryota</taxon>
        <taxon>Metazoa</taxon>
        <taxon>Chordata</taxon>
        <taxon>Craniata</taxon>
        <taxon>Vertebrata</taxon>
        <taxon>Euteleostomi</taxon>
        <taxon>Lepidosauria</taxon>
        <taxon>Squamata</taxon>
        <taxon>Bifurcata</taxon>
        <taxon>Gekkota</taxon>
        <taxon>Sphaerodactylidae</taxon>
        <taxon>Sphaerodactylus</taxon>
    </lineage>
</organism>